<gene>
    <name evidence="2" type="ordered locus">Mhun_1959</name>
</gene>
<dbReference type="GeneID" id="3924261"/>
<dbReference type="RefSeq" id="WP_011448931.1">
    <property type="nucleotide sequence ID" value="NC_007796.1"/>
</dbReference>
<dbReference type="CDD" id="cd00085">
    <property type="entry name" value="HNHc"/>
    <property type="match status" value="1"/>
</dbReference>
<proteinExistence type="predicted"/>
<dbReference type="AlphaFoldDB" id="Q2FRM5"/>
<keyword evidence="2" id="KW-0255">Endonuclease</keyword>
<dbReference type="Gene3D" id="1.10.30.50">
    <property type="match status" value="1"/>
</dbReference>
<dbReference type="InParanoid" id="Q2FRM5"/>
<dbReference type="KEGG" id="mhu:Mhun_1959"/>
<name>Q2FRM5_METHJ</name>
<dbReference type="GO" id="GO:0004519">
    <property type="term" value="F:endonuclease activity"/>
    <property type="evidence" value="ECO:0007669"/>
    <property type="project" value="UniProtKB-KW"/>
</dbReference>
<keyword evidence="2" id="KW-0540">Nuclease</keyword>
<dbReference type="GO" id="GO:0008270">
    <property type="term" value="F:zinc ion binding"/>
    <property type="evidence" value="ECO:0007669"/>
    <property type="project" value="InterPro"/>
</dbReference>
<dbReference type="InterPro" id="IPR003615">
    <property type="entry name" value="HNH_nuc"/>
</dbReference>
<feature type="domain" description="HNH nuclease" evidence="1">
    <location>
        <begin position="241"/>
        <end position="297"/>
    </location>
</feature>
<evidence type="ECO:0000313" key="3">
    <source>
        <dbReference type="Proteomes" id="UP000001941"/>
    </source>
</evidence>
<reference evidence="3" key="1">
    <citation type="journal article" date="2016" name="Stand. Genomic Sci.">
        <title>Complete genome sequence of Methanospirillum hungatei type strain JF1.</title>
        <authorList>
            <person name="Gunsalus R.P."/>
            <person name="Cook L.E."/>
            <person name="Crable B."/>
            <person name="Rohlin L."/>
            <person name="McDonald E."/>
            <person name="Mouttaki H."/>
            <person name="Sieber J.R."/>
            <person name="Poweleit N."/>
            <person name="Zhou H."/>
            <person name="Lapidus A.L."/>
            <person name="Daligault H.E."/>
            <person name="Land M."/>
            <person name="Gilna P."/>
            <person name="Ivanova N."/>
            <person name="Kyrpides N."/>
            <person name="Culley D.E."/>
            <person name="McInerney M.J."/>
        </authorList>
    </citation>
    <scope>NUCLEOTIDE SEQUENCE [LARGE SCALE GENOMIC DNA]</scope>
    <source>
        <strain evidence="3">ATCC 27890 / DSM 864 / NBRC 100397 / JF-1</strain>
    </source>
</reference>
<protein>
    <submittedName>
        <fullName evidence="2">HNH endonuclease</fullName>
    </submittedName>
</protein>
<keyword evidence="3" id="KW-1185">Reference proteome</keyword>
<organism evidence="2 3">
    <name type="scientific">Methanospirillum hungatei JF-1 (strain ATCC 27890 / DSM 864 / NBRC 100397 / JF-1)</name>
    <dbReference type="NCBI Taxonomy" id="323259"/>
    <lineage>
        <taxon>Archaea</taxon>
        <taxon>Methanobacteriati</taxon>
        <taxon>Methanobacteriota</taxon>
        <taxon>Stenosarchaea group</taxon>
        <taxon>Methanomicrobia</taxon>
        <taxon>Methanomicrobiales</taxon>
        <taxon>Methanospirillaceae</taxon>
        <taxon>Methanospirillum</taxon>
    </lineage>
</organism>
<evidence type="ECO:0000313" key="2">
    <source>
        <dbReference type="EMBL" id="ABD41669.1"/>
    </source>
</evidence>
<sequence>MKPVHWRDCIPCFDSLTEKIRIGKFITGSDIRTAIQRCTAGHAKSDDLVLGVPSSSIAYLEYLFHRAEGPYSPDFGWIAMIIQIFFKSNPDLQNLINLNAADALANMVLNKRGRLKFLISDQVELGIILEWWERFGLIPVNSRQVLDAILNKPTIRDRIENGDPLLILRLLDVFPENEEEVNPYGQERDVLIQAAGTITKPPSERRYHHVFMKAQKAGRDIHSLIQEEERRILPMQTKRNRYLAYLVKNLHGNCCQICSAMGEETTGPVEVHHIIPLSRQGKDLAENMLTLCAPHHQAVHAGSIIVKKEDETVIIQTSDKRWSFALNNRVNSYV</sequence>
<dbReference type="Pfam" id="PF01844">
    <property type="entry name" value="HNH"/>
    <property type="match status" value="1"/>
</dbReference>
<evidence type="ECO:0000259" key="1">
    <source>
        <dbReference type="SMART" id="SM00507"/>
    </source>
</evidence>
<dbReference type="Proteomes" id="UP000001941">
    <property type="component" value="Chromosome"/>
</dbReference>
<dbReference type="HOGENOM" id="CLU_830579_0_0_2"/>
<dbReference type="GO" id="GO:0003676">
    <property type="term" value="F:nucleic acid binding"/>
    <property type="evidence" value="ECO:0007669"/>
    <property type="project" value="InterPro"/>
</dbReference>
<dbReference type="EnsemblBacteria" id="ABD41669">
    <property type="protein sequence ID" value="ABD41669"/>
    <property type="gene ID" value="Mhun_1959"/>
</dbReference>
<accession>Q2FRM5</accession>
<dbReference type="eggNOG" id="arCOG03898">
    <property type="taxonomic scope" value="Archaea"/>
</dbReference>
<dbReference type="EMBL" id="CP000254">
    <property type="protein sequence ID" value="ABD41669.1"/>
    <property type="molecule type" value="Genomic_DNA"/>
</dbReference>
<dbReference type="OrthoDB" id="11472at2157"/>
<dbReference type="SMART" id="SM00507">
    <property type="entry name" value="HNHc"/>
    <property type="match status" value="1"/>
</dbReference>
<dbReference type="InterPro" id="IPR002711">
    <property type="entry name" value="HNH"/>
</dbReference>
<keyword evidence="2" id="KW-0378">Hydrolase</keyword>